<sequence length="143" mass="15403">MPLKTQQAEVPQLNLTPMIDVVFLLIIFFMVATKFAEVERDIDIELPEVAAAAPLTAAPKQRVVSVQADGQLLLDSEETTLTRLTDSLKVAQQEYPQLSVVIRGDASCAFQHVAAALAACKDANISELGITVKLAQAVAITTR</sequence>
<protein>
    <submittedName>
        <fullName evidence="9">Biopolymer transport protein ExbD</fullName>
    </submittedName>
</protein>
<dbReference type="GO" id="GO:0015031">
    <property type="term" value="P:protein transport"/>
    <property type="evidence" value="ECO:0007669"/>
    <property type="project" value="UniProtKB-KW"/>
</dbReference>
<dbReference type="PANTHER" id="PTHR30558:SF3">
    <property type="entry name" value="BIOPOLYMER TRANSPORT PROTEIN EXBD-RELATED"/>
    <property type="match status" value="1"/>
</dbReference>
<dbReference type="GO" id="GO:0022857">
    <property type="term" value="F:transmembrane transporter activity"/>
    <property type="evidence" value="ECO:0007669"/>
    <property type="project" value="InterPro"/>
</dbReference>
<comment type="similarity">
    <text evidence="2 7">Belongs to the ExbD/TolR family.</text>
</comment>
<evidence type="ECO:0000256" key="2">
    <source>
        <dbReference type="ARBA" id="ARBA00005811"/>
    </source>
</evidence>
<evidence type="ECO:0000313" key="9">
    <source>
        <dbReference type="EMBL" id="QEG36199.1"/>
    </source>
</evidence>
<keyword evidence="7" id="KW-0813">Transport</keyword>
<evidence type="ECO:0000256" key="8">
    <source>
        <dbReference type="SAM" id="Phobius"/>
    </source>
</evidence>
<dbReference type="AlphaFoldDB" id="A0A5B9QEA0"/>
<proteinExistence type="inferred from homology"/>
<keyword evidence="7" id="KW-0653">Protein transport</keyword>
<dbReference type="GO" id="GO:0005886">
    <property type="term" value="C:plasma membrane"/>
    <property type="evidence" value="ECO:0007669"/>
    <property type="project" value="UniProtKB-SubCell"/>
</dbReference>
<evidence type="ECO:0000256" key="1">
    <source>
        <dbReference type="ARBA" id="ARBA00004162"/>
    </source>
</evidence>
<evidence type="ECO:0000256" key="6">
    <source>
        <dbReference type="ARBA" id="ARBA00023136"/>
    </source>
</evidence>
<dbReference type="Gene3D" id="3.30.420.270">
    <property type="match status" value="1"/>
</dbReference>
<dbReference type="RefSeq" id="WP_148074578.1">
    <property type="nucleotide sequence ID" value="NZ_CP042913.1"/>
</dbReference>
<dbReference type="Proteomes" id="UP000323917">
    <property type="component" value="Chromosome"/>
</dbReference>
<evidence type="ECO:0000256" key="4">
    <source>
        <dbReference type="ARBA" id="ARBA00022692"/>
    </source>
</evidence>
<accession>A0A5B9QEA0</accession>
<organism evidence="9 10">
    <name type="scientific">Bythopirellula goksoeyrii</name>
    <dbReference type="NCBI Taxonomy" id="1400387"/>
    <lineage>
        <taxon>Bacteria</taxon>
        <taxon>Pseudomonadati</taxon>
        <taxon>Planctomycetota</taxon>
        <taxon>Planctomycetia</taxon>
        <taxon>Pirellulales</taxon>
        <taxon>Lacipirellulaceae</taxon>
        <taxon>Bythopirellula</taxon>
    </lineage>
</organism>
<keyword evidence="5 8" id="KW-1133">Transmembrane helix</keyword>
<keyword evidence="6 8" id="KW-0472">Membrane</keyword>
<dbReference type="KEGG" id="bgok:Pr1d_35100"/>
<evidence type="ECO:0000256" key="5">
    <source>
        <dbReference type="ARBA" id="ARBA00022989"/>
    </source>
</evidence>
<dbReference type="PANTHER" id="PTHR30558">
    <property type="entry name" value="EXBD MEMBRANE COMPONENT OF PMF-DRIVEN MACROMOLECULE IMPORT SYSTEM"/>
    <property type="match status" value="1"/>
</dbReference>
<gene>
    <name evidence="9" type="primary">exbD</name>
    <name evidence="9" type="ORF">Pr1d_35100</name>
</gene>
<keyword evidence="4 7" id="KW-0812">Transmembrane</keyword>
<keyword evidence="3" id="KW-1003">Cell membrane</keyword>
<name>A0A5B9QEA0_9BACT</name>
<evidence type="ECO:0000256" key="3">
    <source>
        <dbReference type="ARBA" id="ARBA00022475"/>
    </source>
</evidence>
<keyword evidence="10" id="KW-1185">Reference proteome</keyword>
<dbReference type="OrthoDB" id="9793581at2"/>
<dbReference type="InterPro" id="IPR003400">
    <property type="entry name" value="ExbD"/>
</dbReference>
<dbReference type="EMBL" id="CP042913">
    <property type="protein sequence ID" value="QEG36199.1"/>
    <property type="molecule type" value="Genomic_DNA"/>
</dbReference>
<evidence type="ECO:0000313" key="10">
    <source>
        <dbReference type="Proteomes" id="UP000323917"/>
    </source>
</evidence>
<feature type="transmembrane region" description="Helical" evidence="8">
    <location>
        <begin position="12"/>
        <end position="32"/>
    </location>
</feature>
<comment type="subcellular location">
    <subcellularLocation>
        <location evidence="1">Cell membrane</location>
        <topology evidence="1">Single-pass membrane protein</topology>
    </subcellularLocation>
    <subcellularLocation>
        <location evidence="7">Cell membrane</location>
        <topology evidence="7">Single-pass type II membrane protein</topology>
    </subcellularLocation>
</comment>
<dbReference type="Pfam" id="PF02472">
    <property type="entry name" value="ExbD"/>
    <property type="match status" value="1"/>
</dbReference>
<reference evidence="9 10" key="1">
    <citation type="submission" date="2019-08" db="EMBL/GenBank/DDBJ databases">
        <title>Deep-cultivation of Planctomycetes and their phenomic and genomic characterization uncovers novel biology.</title>
        <authorList>
            <person name="Wiegand S."/>
            <person name="Jogler M."/>
            <person name="Boedeker C."/>
            <person name="Pinto D."/>
            <person name="Vollmers J."/>
            <person name="Rivas-Marin E."/>
            <person name="Kohn T."/>
            <person name="Peeters S.H."/>
            <person name="Heuer A."/>
            <person name="Rast P."/>
            <person name="Oberbeckmann S."/>
            <person name="Bunk B."/>
            <person name="Jeske O."/>
            <person name="Meyerdierks A."/>
            <person name="Storesund J.E."/>
            <person name="Kallscheuer N."/>
            <person name="Luecker S."/>
            <person name="Lage O.M."/>
            <person name="Pohl T."/>
            <person name="Merkel B.J."/>
            <person name="Hornburger P."/>
            <person name="Mueller R.-W."/>
            <person name="Bruemmer F."/>
            <person name="Labrenz M."/>
            <person name="Spormann A.M."/>
            <person name="Op den Camp H."/>
            <person name="Overmann J."/>
            <person name="Amann R."/>
            <person name="Jetten M.S.M."/>
            <person name="Mascher T."/>
            <person name="Medema M.H."/>
            <person name="Devos D.P."/>
            <person name="Kaster A.-K."/>
            <person name="Ovreas L."/>
            <person name="Rohde M."/>
            <person name="Galperin M.Y."/>
            <person name="Jogler C."/>
        </authorList>
    </citation>
    <scope>NUCLEOTIDE SEQUENCE [LARGE SCALE GENOMIC DNA]</scope>
    <source>
        <strain evidence="9 10">Pr1d</strain>
    </source>
</reference>
<evidence type="ECO:0000256" key="7">
    <source>
        <dbReference type="RuleBase" id="RU003879"/>
    </source>
</evidence>